<name>A0ABR1IV36_9AGAR</name>
<dbReference type="EMBL" id="JBANRG010000076">
    <property type="protein sequence ID" value="KAK7438920.1"/>
    <property type="molecule type" value="Genomic_DNA"/>
</dbReference>
<dbReference type="Proteomes" id="UP001498398">
    <property type="component" value="Unassembled WGS sequence"/>
</dbReference>
<reference evidence="1 3" key="1">
    <citation type="submission" date="2024-01" db="EMBL/GenBank/DDBJ databases">
        <title>A draft genome for the cacao thread blight pathogen Marasmiellus scandens.</title>
        <authorList>
            <person name="Baruah I.K."/>
            <person name="Leung J."/>
            <person name="Bukari Y."/>
            <person name="Amoako-Attah I."/>
            <person name="Meinhardt L.W."/>
            <person name="Bailey B.A."/>
            <person name="Cohen S.P."/>
        </authorList>
    </citation>
    <scope>NUCLEOTIDE SEQUENCE [LARGE SCALE GENOMIC DNA]</scope>
    <source>
        <strain evidence="1 3">GH-19</strain>
    </source>
</reference>
<evidence type="ECO:0000313" key="1">
    <source>
        <dbReference type="EMBL" id="KAK7438920.1"/>
    </source>
</evidence>
<accession>A0ABR1IV36</accession>
<evidence type="ECO:0000313" key="2">
    <source>
        <dbReference type="EMBL" id="KAK7459442.1"/>
    </source>
</evidence>
<sequence>MALQDFQVAHRLEPKDPLIQAEITEVKRLMTFSDESKQAWIAGQGARKVGDIFEGGIEEYERLVEAKLAWAKVEFGE</sequence>
<dbReference type="EMBL" id="JBANRG010000016">
    <property type="protein sequence ID" value="KAK7459442.1"/>
    <property type="molecule type" value="Genomic_DNA"/>
</dbReference>
<comment type="caution">
    <text evidence="1">The sequence shown here is derived from an EMBL/GenBank/DDBJ whole genome shotgun (WGS) entry which is preliminary data.</text>
</comment>
<keyword evidence="3" id="KW-1185">Reference proteome</keyword>
<protein>
    <submittedName>
        <fullName evidence="1">Uncharacterized protein</fullName>
    </submittedName>
</protein>
<organism evidence="1 3">
    <name type="scientific">Marasmiellus scandens</name>
    <dbReference type="NCBI Taxonomy" id="2682957"/>
    <lineage>
        <taxon>Eukaryota</taxon>
        <taxon>Fungi</taxon>
        <taxon>Dikarya</taxon>
        <taxon>Basidiomycota</taxon>
        <taxon>Agaricomycotina</taxon>
        <taxon>Agaricomycetes</taxon>
        <taxon>Agaricomycetidae</taxon>
        <taxon>Agaricales</taxon>
        <taxon>Marasmiineae</taxon>
        <taxon>Omphalotaceae</taxon>
        <taxon>Marasmiellus</taxon>
    </lineage>
</organism>
<proteinExistence type="predicted"/>
<gene>
    <name evidence="2" type="ORF">VKT23_009423</name>
    <name evidence="1" type="ORF">VKT23_017847</name>
</gene>
<evidence type="ECO:0000313" key="3">
    <source>
        <dbReference type="Proteomes" id="UP001498398"/>
    </source>
</evidence>